<evidence type="ECO:0000313" key="3">
    <source>
        <dbReference type="Proteomes" id="UP000680279"/>
    </source>
</evidence>
<gene>
    <name evidence="2" type="ORF">J1TS3_14030</name>
</gene>
<dbReference type="Proteomes" id="UP000680279">
    <property type="component" value="Unassembled WGS sequence"/>
</dbReference>
<keyword evidence="1" id="KW-1133">Transmembrane helix</keyword>
<keyword evidence="1" id="KW-0472">Membrane</keyword>
<comment type="caution">
    <text evidence="2">The sequence shown here is derived from an EMBL/GenBank/DDBJ whole genome shotgun (WGS) entry which is preliminary data.</text>
</comment>
<keyword evidence="1" id="KW-0812">Transmembrane</keyword>
<evidence type="ECO:0000313" key="2">
    <source>
        <dbReference type="EMBL" id="GIN20269.1"/>
    </source>
</evidence>
<dbReference type="EMBL" id="BOQT01000003">
    <property type="protein sequence ID" value="GIN20269.1"/>
    <property type="molecule type" value="Genomic_DNA"/>
</dbReference>
<keyword evidence="3" id="KW-1185">Reference proteome</keyword>
<organism evidence="2 3">
    <name type="scientific">Siminovitchia fordii</name>
    <dbReference type="NCBI Taxonomy" id="254759"/>
    <lineage>
        <taxon>Bacteria</taxon>
        <taxon>Bacillati</taxon>
        <taxon>Bacillota</taxon>
        <taxon>Bacilli</taxon>
        <taxon>Bacillales</taxon>
        <taxon>Bacillaceae</taxon>
        <taxon>Siminovitchia</taxon>
    </lineage>
</organism>
<name>A0ABQ4K3E4_9BACI</name>
<feature type="transmembrane region" description="Helical" evidence="1">
    <location>
        <begin position="45"/>
        <end position="65"/>
    </location>
</feature>
<dbReference type="RefSeq" id="WP_249412679.1">
    <property type="nucleotide sequence ID" value="NZ_BOQT01000003.1"/>
</dbReference>
<accession>A0ABQ4K3E4</accession>
<protein>
    <submittedName>
        <fullName evidence="2">Uncharacterized protein</fullName>
    </submittedName>
</protein>
<reference evidence="2 3" key="1">
    <citation type="submission" date="2021-03" db="EMBL/GenBank/DDBJ databases">
        <title>Antimicrobial resistance genes in bacteria isolated from Japanese honey, and their potential for conferring macrolide and lincosamide resistance in the American foulbrood pathogen Paenibacillus larvae.</title>
        <authorList>
            <person name="Okamoto M."/>
            <person name="Kumagai M."/>
            <person name="Kanamori H."/>
            <person name="Takamatsu D."/>
        </authorList>
    </citation>
    <scope>NUCLEOTIDE SEQUENCE [LARGE SCALE GENOMIC DNA]</scope>
    <source>
        <strain evidence="2 3">J1TS3</strain>
    </source>
</reference>
<proteinExistence type="predicted"/>
<sequence>MFYIVFEILSGVILTAFYTPDFFAMEGNLSQEAGFTEATFVPIDLTIIIAIATATAAYFVAFKMFNTAKS</sequence>
<evidence type="ECO:0000256" key="1">
    <source>
        <dbReference type="SAM" id="Phobius"/>
    </source>
</evidence>